<name>Q1IKL6_KORVE</name>
<sequence>MQSRSNLLRRKQRMFRTVLISLILLAGTRVSAQTWLKNIPAGVAPVAVAINPATNKIYVVNSCGTDPACGGPGSVSEIDGKTKQVQTIVVGSSPQAIAINPLTNKIYVTSPANNVTVIDGATRGTTTVSVGGNPAAVAVNPITNKIYVASSKSTVTVIDGVTNGTTILSVGSSGLDVGVNQATNEIYVPLGNGTIAVIDGVTNSISTVADVPGLHFVAINSVTNKIYVSNNFDSSVEVIDGATKSTAMIPVGTNPWKIVVNSVSNKVYVADVASNDVTVIDGATNQATPVSLTAQPQAIAVNPITNQAFVTELGSEITVIDGTTNGTSTVATDTRPFDVAVNPITNEVYVANNVGNDVTLISGDTNRTTNVSVGTRPFAVAVNSATSKIYVANLSSNDVTVIDGKTNTTTAVTTGVDPSAVAVNPVTNKVYVANNYSNDVTVIDGVTNDTTTLQAGLGPDAVAVNPATNTIYVANRTSNNVTIIDGASSSTSTVGTGFLPWALAVNPVTNKIYVANYCGTAGDCAFNGSVTVIDGLTRSTTSVMVGLLPTAIAVNPVTNKIYVANSGANYITIIDGVTNSTTFATTGTSPSDLAVNALTNQIYVVNSGEDDVSVVAGATLNVTTVAASLAHGPIAVAVNPVTNKIYVANNGSNNVTVIDGATNAATLVGVGRVPSAIAVDPTSDRIYVANSDPASTTVTVIDAAVESTIPIASVFQGVTDSQTVAGLSIFATENSAPKLTASVTSTSSPILLAPSAFYYQLDSAQGAWQRASQTNPRNSNPAAYALSLQNVKVGVHTVYAFAMYAGNLSNLSSYPIAVMPPTKAILLTPANGSTLPGASATFTWTNVPTATQYTLYVGSTPGSHDIAFVNALQSNSTTVNNIPTNGASIFVTLYTLINGKYGVNASSYIEAGTPVPAAIVSPAEGSTLAGSTDTFSWTSGTGVSQYSLYVGTKPGLHDIAFINAGMNTSATVTTLPTNGGTLYATLYSLIGGTYQSRSYTYVAAGTATKATMISPANGSTFTGNSATFTWTAGSGVTSYSLYVGTQPGGHDIAFINTGTNTSATVTTLPTNGGTLYVTLCSLIAGTYQRGNYTYVASGTATKATMISPANGTTITGNSATFTWTPGSGVTSYSLYVGTRFGARDLDYVPGTSTSATVTNLPATGGTVYVRLWSYIAGAWQSVDYSYPNN</sequence>
<dbReference type="EMBL" id="CP000360">
    <property type="protein sequence ID" value="ABF42584.1"/>
    <property type="molecule type" value="Genomic_DNA"/>
</dbReference>
<dbReference type="NCBIfam" id="TIGR02276">
    <property type="entry name" value="beta_rpt_yvtn"/>
    <property type="match status" value="2"/>
</dbReference>
<dbReference type="InterPro" id="IPR015943">
    <property type="entry name" value="WD40/YVTN_repeat-like_dom_sf"/>
</dbReference>
<organism evidence="1 2">
    <name type="scientific">Koribacter versatilis (strain Ellin345)</name>
    <dbReference type="NCBI Taxonomy" id="204669"/>
    <lineage>
        <taxon>Bacteria</taxon>
        <taxon>Pseudomonadati</taxon>
        <taxon>Acidobacteriota</taxon>
        <taxon>Terriglobia</taxon>
        <taxon>Terriglobales</taxon>
        <taxon>Candidatus Korobacteraceae</taxon>
        <taxon>Candidatus Korobacter</taxon>
    </lineage>
</organism>
<dbReference type="HOGENOM" id="CLU_272000_0_0_0"/>
<dbReference type="SUPFAM" id="SSF75011">
    <property type="entry name" value="3-carboxy-cis,cis-mucoante lactonizing enzyme"/>
    <property type="match status" value="1"/>
</dbReference>
<dbReference type="InterPro" id="IPR011045">
    <property type="entry name" value="N2O_reductase_N"/>
</dbReference>
<dbReference type="InterPro" id="IPR051200">
    <property type="entry name" value="Host-pathogen_enzymatic-act"/>
</dbReference>
<dbReference type="InterPro" id="IPR013783">
    <property type="entry name" value="Ig-like_fold"/>
</dbReference>
<dbReference type="PANTHER" id="PTHR47197">
    <property type="entry name" value="PROTEIN NIRF"/>
    <property type="match status" value="1"/>
</dbReference>
<dbReference type="Proteomes" id="UP000002432">
    <property type="component" value="Chromosome"/>
</dbReference>
<dbReference type="EnsemblBacteria" id="ABF42584">
    <property type="protein sequence ID" value="ABF42584"/>
    <property type="gene ID" value="Acid345_3583"/>
</dbReference>
<accession>Q1IKL6</accession>
<proteinExistence type="predicted"/>
<dbReference type="PANTHER" id="PTHR47197:SF3">
    <property type="entry name" value="DIHYDRO-HEME D1 DEHYDROGENASE"/>
    <property type="match status" value="1"/>
</dbReference>
<evidence type="ECO:0000313" key="2">
    <source>
        <dbReference type="Proteomes" id="UP000002432"/>
    </source>
</evidence>
<dbReference type="eggNOG" id="COG3391">
    <property type="taxonomic scope" value="Bacteria"/>
</dbReference>
<dbReference type="InterPro" id="IPR011964">
    <property type="entry name" value="YVTN_b-propeller_repeat"/>
</dbReference>
<dbReference type="KEGG" id="aba:Acid345_3583"/>
<evidence type="ECO:0000313" key="1">
    <source>
        <dbReference type="EMBL" id="ABF42584.1"/>
    </source>
</evidence>
<dbReference type="Gene3D" id="2.60.40.10">
    <property type="entry name" value="Immunoglobulins"/>
    <property type="match status" value="3"/>
</dbReference>
<gene>
    <name evidence="1" type="ordered locus">Acid345_3583</name>
</gene>
<dbReference type="AlphaFoldDB" id="Q1IKL6"/>
<dbReference type="STRING" id="204669.Acid345_3583"/>
<dbReference type="SUPFAM" id="SSF50974">
    <property type="entry name" value="Nitrous oxide reductase, N-terminal domain"/>
    <property type="match status" value="2"/>
</dbReference>
<evidence type="ECO:0008006" key="3">
    <source>
        <dbReference type="Google" id="ProtNLM"/>
    </source>
</evidence>
<reference evidence="1 2" key="1">
    <citation type="journal article" date="2009" name="Appl. Environ. Microbiol.">
        <title>Three genomes from the phylum Acidobacteria provide insight into the lifestyles of these microorganisms in soils.</title>
        <authorList>
            <person name="Ward N.L."/>
            <person name="Challacombe J.F."/>
            <person name="Janssen P.H."/>
            <person name="Henrissat B."/>
            <person name="Coutinho P.M."/>
            <person name="Wu M."/>
            <person name="Xie G."/>
            <person name="Haft D.H."/>
            <person name="Sait M."/>
            <person name="Badger J."/>
            <person name="Barabote R.D."/>
            <person name="Bradley B."/>
            <person name="Brettin T.S."/>
            <person name="Brinkac L.M."/>
            <person name="Bruce D."/>
            <person name="Creasy T."/>
            <person name="Daugherty S.C."/>
            <person name="Davidsen T.M."/>
            <person name="DeBoy R.T."/>
            <person name="Detter J.C."/>
            <person name="Dodson R.J."/>
            <person name="Durkin A.S."/>
            <person name="Ganapathy A."/>
            <person name="Gwinn-Giglio M."/>
            <person name="Han C.S."/>
            <person name="Khouri H."/>
            <person name="Kiss H."/>
            <person name="Kothari S.P."/>
            <person name="Madupu R."/>
            <person name="Nelson K.E."/>
            <person name="Nelson W.C."/>
            <person name="Paulsen I."/>
            <person name="Penn K."/>
            <person name="Ren Q."/>
            <person name="Rosovitz M.J."/>
            <person name="Selengut J.D."/>
            <person name="Shrivastava S."/>
            <person name="Sullivan S.A."/>
            <person name="Tapia R."/>
            <person name="Thompson L.S."/>
            <person name="Watkins K.L."/>
            <person name="Yang Q."/>
            <person name="Yu C."/>
            <person name="Zafar N."/>
            <person name="Zhou L."/>
            <person name="Kuske C.R."/>
        </authorList>
    </citation>
    <scope>NUCLEOTIDE SEQUENCE [LARGE SCALE GENOMIC DNA]</scope>
    <source>
        <strain evidence="1 2">Ellin345</strain>
    </source>
</reference>
<dbReference type="Gene3D" id="2.130.10.10">
    <property type="entry name" value="YVTN repeat-like/Quinoprotein amine dehydrogenase"/>
    <property type="match status" value="5"/>
</dbReference>
<keyword evidence="2" id="KW-1185">Reference proteome</keyword>
<protein>
    <recommendedName>
        <fullName evidence="3">40-residue YVTN beta-propeller repeat protein</fullName>
    </recommendedName>
</protein>